<evidence type="ECO:0000256" key="6">
    <source>
        <dbReference type="RuleBase" id="RU363053"/>
    </source>
</evidence>
<dbReference type="PANTHER" id="PTHR11266">
    <property type="entry name" value="PEROXISOMAL MEMBRANE PROTEIN 2, PXMP2 MPV17"/>
    <property type="match status" value="1"/>
</dbReference>
<comment type="subcellular location">
    <subcellularLocation>
        <location evidence="1">Membrane</location>
        <topology evidence="1">Multi-pass membrane protein</topology>
    </subcellularLocation>
</comment>
<name>A0A9W8D0J1_9FUNG</name>
<dbReference type="PANTHER" id="PTHR11266:SF50">
    <property type="entry name" value="VACUOLAR MEMBRANE PROTEIN YOR292C"/>
    <property type="match status" value="1"/>
</dbReference>
<dbReference type="OrthoDB" id="10267969at2759"/>
<dbReference type="InterPro" id="IPR007248">
    <property type="entry name" value="Mpv17_PMP22"/>
</dbReference>
<evidence type="ECO:0000256" key="2">
    <source>
        <dbReference type="ARBA" id="ARBA00006824"/>
    </source>
</evidence>
<dbReference type="EMBL" id="JANBOI010000066">
    <property type="protein sequence ID" value="KAJ1734605.1"/>
    <property type="molecule type" value="Genomic_DNA"/>
</dbReference>
<dbReference type="GO" id="GO:0005739">
    <property type="term" value="C:mitochondrion"/>
    <property type="evidence" value="ECO:0007669"/>
    <property type="project" value="TreeGrafter"/>
</dbReference>
<accession>A0A9W8D0J1</accession>
<keyword evidence="4" id="KW-1133">Transmembrane helix</keyword>
<dbReference type="Pfam" id="PF04117">
    <property type="entry name" value="Mpv17_PMP22"/>
    <property type="match status" value="1"/>
</dbReference>
<evidence type="ECO:0000313" key="7">
    <source>
        <dbReference type="EMBL" id="KAJ1734605.1"/>
    </source>
</evidence>
<evidence type="ECO:0000256" key="1">
    <source>
        <dbReference type="ARBA" id="ARBA00004141"/>
    </source>
</evidence>
<comment type="caution">
    <text evidence="7">The sequence shown here is derived from an EMBL/GenBank/DDBJ whole genome shotgun (WGS) entry which is preliminary data.</text>
</comment>
<dbReference type="GO" id="GO:0016020">
    <property type="term" value="C:membrane"/>
    <property type="evidence" value="ECO:0007669"/>
    <property type="project" value="UniProtKB-SubCell"/>
</dbReference>
<sequence length="200" mass="21658">MLVLVKLWNRCAERRPLLTLSLTNGAMAGVGDAIAQRLAPAPAPAYDPWRTARFVTYGCLFGPVAFRWYSLLDRKFPLPAATAAAATARALAIGKRVAADQVAFAPVAVAAFFAVMGALEQRTPAEIGASFREKYPAALAGNYVLWPAAQLVNFSLVPLVYRVPFSSLVSIVWNTYLSTVTNRRSMGSGRAEDRVSADRH</sequence>
<dbReference type="Proteomes" id="UP001143981">
    <property type="component" value="Unassembled WGS sequence"/>
</dbReference>
<evidence type="ECO:0000256" key="4">
    <source>
        <dbReference type="ARBA" id="ARBA00022989"/>
    </source>
</evidence>
<evidence type="ECO:0000256" key="3">
    <source>
        <dbReference type="ARBA" id="ARBA00022692"/>
    </source>
</evidence>
<proteinExistence type="inferred from homology"/>
<keyword evidence="3" id="KW-0812">Transmembrane</keyword>
<protein>
    <submittedName>
        <fullName evidence="7">Uncharacterized protein</fullName>
    </submittedName>
</protein>
<evidence type="ECO:0000256" key="5">
    <source>
        <dbReference type="ARBA" id="ARBA00023136"/>
    </source>
</evidence>
<keyword evidence="8" id="KW-1185">Reference proteome</keyword>
<reference evidence="7" key="1">
    <citation type="submission" date="2022-07" db="EMBL/GenBank/DDBJ databases">
        <title>Phylogenomic reconstructions and comparative analyses of Kickxellomycotina fungi.</title>
        <authorList>
            <person name="Reynolds N.K."/>
            <person name="Stajich J.E."/>
            <person name="Barry K."/>
            <person name="Grigoriev I.V."/>
            <person name="Crous P."/>
            <person name="Smith M.E."/>
        </authorList>
    </citation>
    <scope>NUCLEOTIDE SEQUENCE</scope>
    <source>
        <strain evidence="7">BCRC 34381</strain>
    </source>
</reference>
<comment type="similarity">
    <text evidence="2 6">Belongs to the peroxisomal membrane protein PXMP2/4 family.</text>
</comment>
<organism evidence="7 8">
    <name type="scientific">Coemansia biformis</name>
    <dbReference type="NCBI Taxonomy" id="1286918"/>
    <lineage>
        <taxon>Eukaryota</taxon>
        <taxon>Fungi</taxon>
        <taxon>Fungi incertae sedis</taxon>
        <taxon>Zoopagomycota</taxon>
        <taxon>Kickxellomycotina</taxon>
        <taxon>Kickxellomycetes</taxon>
        <taxon>Kickxellales</taxon>
        <taxon>Kickxellaceae</taxon>
        <taxon>Coemansia</taxon>
    </lineage>
</organism>
<dbReference type="AlphaFoldDB" id="A0A9W8D0J1"/>
<keyword evidence="5" id="KW-0472">Membrane</keyword>
<evidence type="ECO:0000313" key="8">
    <source>
        <dbReference type="Proteomes" id="UP001143981"/>
    </source>
</evidence>
<gene>
    <name evidence="7" type="ORF">LPJ61_000987</name>
</gene>